<keyword evidence="1" id="KW-1133">Transmembrane helix</keyword>
<proteinExistence type="predicted"/>
<dbReference type="RefSeq" id="WP_129047022.1">
    <property type="nucleotide sequence ID" value="NZ_SDHX01000001.1"/>
</dbReference>
<dbReference type="OrthoDB" id="194448at2"/>
<feature type="transmembrane region" description="Helical" evidence="1">
    <location>
        <begin position="6"/>
        <end position="25"/>
    </location>
</feature>
<evidence type="ECO:0008006" key="4">
    <source>
        <dbReference type="Google" id="ProtNLM"/>
    </source>
</evidence>
<keyword evidence="1" id="KW-0812">Transmembrane</keyword>
<organism evidence="2 3">
    <name type="scientific">Oleiharenicola lentus</name>
    <dbReference type="NCBI Taxonomy" id="2508720"/>
    <lineage>
        <taxon>Bacteria</taxon>
        <taxon>Pseudomonadati</taxon>
        <taxon>Verrucomicrobiota</taxon>
        <taxon>Opitutia</taxon>
        <taxon>Opitutales</taxon>
        <taxon>Opitutaceae</taxon>
        <taxon>Oleiharenicola</taxon>
    </lineage>
</organism>
<dbReference type="AlphaFoldDB" id="A0A4Q1C9G1"/>
<reference evidence="2 3" key="1">
    <citation type="submission" date="2019-01" db="EMBL/GenBank/DDBJ databases">
        <title>Lacunisphaera sp. strain TWA-58.</title>
        <authorList>
            <person name="Chen W.-M."/>
        </authorList>
    </citation>
    <scope>NUCLEOTIDE SEQUENCE [LARGE SCALE GENOMIC DNA]</scope>
    <source>
        <strain evidence="2 3">TWA-58</strain>
    </source>
</reference>
<gene>
    <name evidence="2" type="ORF">ESB00_07150</name>
</gene>
<feature type="transmembrane region" description="Helical" evidence="1">
    <location>
        <begin position="102"/>
        <end position="126"/>
    </location>
</feature>
<keyword evidence="3" id="KW-1185">Reference proteome</keyword>
<sequence length="177" mass="19499">MRRYDPRWLIVTLANLLLWWLTGLFNHHVAGLGMHVYLGGLLVAYGALRLDAGNGFTATVLTALLVDSLEPVPFGTSLFLFSLVHGVVLYGRHRFPREGTIFALVVALLANLFLVIALSFLLVGAGPRPSAAWLRIFADLLFSQLAVVIVGPWFIALQDRTMELAEIHPETGRPVAR</sequence>
<comment type="caution">
    <text evidence="2">The sequence shown here is derived from an EMBL/GenBank/DDBJ whole genome shotgun (WGS) entry which is preliminary data.</text>
</comment>
<evidence type="ECO:0000313" key="3">
    <source>
        <dbReference type="Proteomes" id="UP000290218"/>
    </source>
</evidence>
<protein>
    <recommendedName>
        <fullName evidence="4">Rod shape-determining protein MreD</fullName>
    </recommendedName>
</protein>
<accession>A0A4Q1C9G1</accession>
<feature type="transmembrane region" description="Helical" evidence="1">
    <location>
        <begin position="132"/>
        <end position="155"/>
    </location>
</feature>
<feature type="transmembrane region" description="Helical" evidence="1">
    <location>
        <begin position="72"/>
        <end position="90"/>
    </location>
</feature>
<dbReference type="Proteomes" id="UP000290218">
    <property type="component" value="Unassembled WGS sequence"/>
</dbReference>
<evidence type="ECO:0000313" key="2">
    <source>
        <dbReference type="EMBL" id="RXK55657.1"/>
    </source>
</evidence>
<evidence type="ECO:0000256" key="1">
    <source>
        <dbReference type="SAM" id="Phobius"/>
    </source>
</evidence>
<name>A0A4Q1C9G1_9BACT</name>
<keyword evidence="1" id="KW-0472">Membrane</keyword>
<dbReference type="EMBL" id="SDHX01000001">
    <property type="protein sequence ID" value="RXK55657.1"/>
    <property type="molecule type" value="Genomic_DNA"/>
</dbReference>